<dbReference type="PANTHER" id="PTHR34547">
    <property type="entry name" value="YACP-LIKE NYN DOMAIN PROTEIN"/>
    <property type="match status" value="1"/>
</dbReference>
<comment type="caution">
    <text evidence="1">The sequence shown here is derived from an EMBL/GenBank/DDBJ whole genome shotgun (WGS) entry which is preliminary data.</text>
</comment>
<evidence type="ECO:0008006" key="3">
    <source>
        <dbReference type="Google" id="ProtNLM"/>
    </source>
</evidence>
<dbReference type="RefSeq" id="WP_189568530.1">
    <property type="nucleotide sequence ID" value="NZ_BMXI01000004.1"/>
</dbReference>
<protein>
    <recommendedName>
        <fullName evidence="3">RNA-binding protein</fullName>
    </recommendedName>
</protein>
<keyword evidence="2" id="KW-1185">Reference proteome</keyword>
<gene>
    <name evidence="1" type="ORF">GCM10007100_12990</name>
</gene>
<evidence type="ECO:0000313" key="1">
    <source>
        <dbReference type="EMBL" id="GHC48498.1"/>
    </source>
</evidence>
<name>A0A918WHM7_9BACT</name>
<dbReference type="Pfam" id="PF05991">
    <property type="entry name" value="NYN_YacP"/>
    <property type="match status" value="1"/>
</dbReference>
<accession>A0A918WHM7</accession>
<reference evidence="1" key="1">
    <citation type="journal article" date="2014" name="Int. J. Syst. Evol. Microbiol.">
        <title>Complete genome sequence of Corynebacterium casei LMG S-19264T (=DSM 44701T), isolated from a smear-ripened cheese.</title>
        <authorList>
            <consortium name="US DOE Joint Genome Institute (JGI-PGF)"/>
            <person name="Walter F."/>
            <person name="Albersmeier A."/>
            <person name="Kalinowski J."/>
            <person name="Ruckert C."/>
        </authorList>
    </citation>
    <scope>NUCLEOTIDE SEQUENCE</scope>
    <source>
        <strain evidence="1">KCTC 12988</strain>
    </source>
</reference>
<sequence length="145" mass="15763">MDGQLLIVDGHNALMGLKRFAQALWDNPADAREQLVDWLSRYQSSSDDAVVVVFDGKGNDRNVYSGDEGEAMVIYASSQETADAVVEQLAASQGKKRSVVVATNDRSVQLSVIDSGAEALSLEAMEMRVELLLDSARKNWNVQSG</sequence>
<dbReference type="InterPro" id="IPR010298">
    <property type="entry name" value="YacP-like"/>
</dbReference>
<dbReference type="AlphaFoldDB" id="A0A918WHM7"/>
<evidence type="ECO:0000313" key="2">
    <source>
        <dbReference type="Proteomes" id="UP000644507"/>
    </source>
</evidence>
<proteinExistence type="predicted"/>
<dbReference type="Proteomes" id="UP000644507">
    <property type="component" value="Unassembled WGS sequence"/>
</dbReference>
<organism evidence="1 2">
    <name type="scientific">Roseibacillus persicicus</name>
    <dbReference type="NCBI Taxonomy" id="454148"/>
    <lineage>
        <taxon>Bacteria</taxon>
        <taxon>Pseudomonadati</taxon>
        <taxon>Verrucomicrobiota</taxon>
        <taxon>Verrucomicrobiia</taxon>
        <taxon>Verrucomicrobiales</taxon>
        <taxon>Verrucomicrobiaceae</taxon>
        <taxon>Roseibacillus</taxon>
    </lineage>
</organism>
<dbReference type="PANTHER" id="PTHR34547:SF1">
    <property type="entry name" value="YACP-LIKE NYN DOMAIN PROTEIN"/>
    <property type="match status" value="1"/>
</dbReference>
<reference evidence="1" key="2">
    <citation type="submission" date="2020-09" db="EMBL/GenBank/DDBJ databases">
        <authorList>
            <person name="Sun Q."/>
            <person name="Kim S."/>
        </authorList>
    </citation>
    <scope>NUCLEOTIDE SEQUENCE</scope>
    <source>
        <strain evidence="1">KCTC 12988</strain>
    </source>
</reference>
<dbReference type="EMBL" id="BMXI01000004">
    <property type="protein sequence ID" value="GHC48498.1"/>
    <property type="molecule type" value="Genomic_DNA"/>
</dbReference>